<evidence type="ECO:0000256" key="11">
    <source>
        <dbReference type="ARBA" id="ARBA00022932"/>
    </source>
</evidence>
<dbReference type="EMBL" id="CP093365">
    <property type="protein sequence ID" value="UQS83901.1"/>
    <property type="molecule type" value="Genomic_DNA"/>
</dbReference>
<dbReference type="InterPro" id="IPR050116">
    <property type="entry name" value="DNA_polymerase-Y"/>
</dbReference>
<dbReference type="PROSITE" id="PS50173">
    <property type="entry name" value="UMUC"/>
    <property type="match status" value="1"/>
</dbReference>
<dbReference type="SUPFAM" id="SSF56672">
    <property type="entry name" value="DNA/RNA polymerases"/>
    <property type="match status" value="1"/>
</dbReference>
<evidence type="ECO:0000256" key="3">
    <source>
        <dbReference type="ARBA" id="ARBA00022457"/>
    </source>
</evidence>
<comment type="similarity">
    <text evidence="2 15">Belongs to the DNA polymerase type-Y family.</text>
</comment>
<dbReference type="InterPro" id="IPR001126">
    <property type="entry name" value="UmuC"/>
</dbReference>
<keyword evidence="9 15" id="KW-0227">DNA damage</keyword>
<keyword evidence="3 15" id="KW-0515">Mutator protein</keyword>
<reference evidence="17 18" key="1">
    <citation type="journal article" date="2022" name="Int. J. Syst. Evol. Microbiol.">
        <title>Apilactobacillus apisilvae sp. nov., Nicolia spurrieriana gen. nov. sp. nov., Bombilactobacillus folatiphilus sp. nov. and Bombilactobacillus thymidiniphilus sp. nov., four new lactic acid bacterial isolates from stingless bees Tetragonula carbonaria and Austroplebeia australis.</title>
        <authorList>
            <person name="Oliphant S.A."/>
            <person name="Watson-Haigh N.S."/>
            <person name="Sumby K.M."/>
            <person name="Gardner J."/>
            <person name="Groom S."/>
            <person name="Jiranek V."/>
        </authorList>
    </citation>
    <scope>NUCLEOTIDE SEQUENCE [LARGE SCALE GENOMIC DNA]</scope>
    <source>
        <strain evidence="17 18">SG4_A1</strain>
    </source>
</reference>
<keyword evidence="11 15" id="KW-0239">DNA-directed DNA polymerase</keyword>
<keyword evidence="4 15" id="KW-0963">Cytoplasm</keyword>
<keyword evidence="8 15" id="KW-0479">Metal-binding</keyword>
<comment type="catalytic activity">
    <reaction evidence="14 15">
        <text>DNA(n) + a 2'-deoxyribonucleoside 5'-triphosphate = DNA(n+1) + diphosphate</text>
        <dbReference type="Rhea" id="RHEA:22508"/>
        <dbReference type="Rhea" id="RHEA-COMP:17339"/>
        <dbReference type="Rhea" id="RHEA-COMP:17340"/>
        <dbReference type="ChEBI" id="CHEBI:33019"/>
        <dbReference type="ChEBI" id="CHEBI:61560"/>
        <dbReference type="ChEBI" id="CHEBI:173112"/>
        <dbReference type="EC" id="2.7.7.7"/>
    </reaction>
</comment>
<dbReference type="InterPro" id="IPR043502">
    <property type="entry name" value="DNA/RNA_pol_sf"/>
</dbReference>
<keyword evidence="6 15" id="KW-0548">Nucleotidyltransferase</keyword>
<keyword evidence="12 15" id="KW-0238">DNA-binding</keyword>
<dbReference type="InterPro" id="IPR017961">
    <property type="entry name" value="DNA_pol_Y-fam_little_finger"/>
</dbReference>
<feature type="binding site" evidence="15">
    <location>
        <position position="20"/>
    </location>
    <ligand>
        <name>Mg(2+)</name>
        <dbReference type="ChEBI" id="CHEBI:18420"/>
    </ligand>
</feature>
<comment type="function">
    <text evidence="15">Poorly processive, error-prone DNA polymerase involved in untargeted mutagenesis. Copies undamaged DNA at stalled replication forks, which arise in vivo from mismatched or misaligned primer ends. These misaligned primers can be extended by PolIV. Exhibits no 3'-5' exonuclease (proofreading) activity. May be involved in translesional synthesis, in conjunction with the beta clamp from PolIII.</text>
</comment>
<feature type="site" description="Substrate discrimination" evidence="15">
    <location>
        <position position="25"/>
    </location>
</feature>
<evidence type="ECO:0000256" key="2">
    <source>
        <dbReference type="ARBA" id="ARBA00010945"/>
    </source>
</evidence>
<sequence length="377" mass="42761">MPLFELPDIVDEHRKIIHVDMDAFYASVEERNHPAFQQKALVIAPDPRKHNGHGVITTANYRARQYGVGSAMPAIRALELIPAEQLQFIDPNFTLYRQVSQQIHQIFATVTDLWEPVALDEAYLDVTHNHLAVTNPAQLAMIIQRTIHRGLQLTCSVGISYNKFLAKMASDYAKPFGRTIVNGDQARNFLAEMPLSKFQGIGAATQKKLAAMNLTTGADLQAVPIDVLTQKLGKMGYIIYQRARGIDDRLVKAQRQSKSIGNERSFNRPIFSDEQVEQQLLKMTNQVAKTLKTKNLHGQTVVLKVRTLDFVTYTRRKTLTQFTNDPQIILPVVQELFTELALNQQPLRLLGVTMTNLVSQAFQEINLFEEDNDEYFR</sequence>
<comment type="subunit">
    <text evidence="15">Monomer.</text>
</comment>
<dbReference type="PANTHER" id="PTHR11076">
    <property type="entry name" value="DNA REPAIR POLYMERASE UMUC / TRANSFERASE FAMILY MEMBER"/>
    <property type="match status" value="1"/>
</dbReference>
<organism evidence="17 18">
    <name type="scientific">Bombilactobacillus thymidiniphilus</name>
    <dbReference type="NCBI Taxonomy" id="2923363"/>
    <lineage>
        <taxon>Bacteria</taxon>
        <taxon>Bacillati</taxon>
        <taxon>Bacillota</taxon>
        <taxon>Bacilli</taxon>
        <taxon>Lactobacillales</taxon>
        <taxon>Lactobacillaceae</taxon>
        <taxon>Bombilactobacillus</taxon>
    </lineage>
</organism>
<dbReference type="Gene3D" id="3.30.70.270">
    <property type="match status" value="1"/>
</dbReference>
<comment type="cofactor">
    <cofactor evidence="15">
        <name>Mg(2+)</name>
        <dbReference type="ChEBI" id="CHEBI:18420"/>
    </cofactor>
    <text evidence="15">Binds 2 magnesium ions per subunit.</text>
</comment>
<dbReference type="InterPro" id="IPR043128">
    <property type="entry name" value="Rev_trsase/Diguanyl_cyclase"/>
</dbReference>
<evidence type="ECO:0000313" key="17">
    <source>
        <dbReference type="EMBL" id="UQS83901.1"/>
    </source>
</evidence>
<evidence type="ECO:0000256" key="7">
    <source>
        <dbReference type="ARBA" id="ARBA00022705"/>
    </source>
</evidence>
<dbReference type="Gene3D" id="1.10.150.20">
    <property type="entry name" value="5' to 3' exonuclease, C-terminal subdomain"/>
    <property type="match status" value="1"/>
</dbReference>
<evidence type="ECO:0000256" key="13">
    <source>
        <dbReference type="ARBA" id="ARBA00023204"/>
    </source>
</evidence>
<dbReference type="InterPro" id="IPR053848">
    <property type="entry name" value="IMS_HHH_1"/>
</dbReference>
<dbReference type="CDD" id="cd03586">
    <property type="entry name" value="PolY_Pol_IV_kappa"/>
    <property type="match status" value="1"/>
</dbReference>
<dbReference type="InterPro" id="IPR022880">
    <property type="entry name" value="DNApol_IV"/>
</dbReference>
<dbReference type="RefSeq" id="WP_249513086.1">
    <property type="nucleotide sequence ID" value="NZ_CP093365.1"/>
</dbReference>
<evidence type="ECO:0000256" key="10">
    <source>
        <dbReference type="ARBA" id="ARBA00022842"/>
    </source>
</evidence>
<comment type="subcellular location">
    <subcellularLocation>
        <location evidence="1 15">Cytoplasm</location>
    </subcellularLocation>
</comment>
<dbReference type="InterPro" id="IPR036775">
    <property type="entry name" value="DNA_pol_Y-fam_lit_finger_sf"/>
</dbReference>
<accession>A0ABY4PEG4</accession>
<evidence type="ECO:0000256" key="14">
    <source>
        <dbReference type="ARBA" id="ARBA00049244"/>
    </source>
</evidence>
<gene>
    <name evidence="15 17" type="primary">dinB</name>
    <name evidence="17" type="ORF">MOO47_01545</name>
</gene>
<evidence type="ECO:0000259" key="16">
    <source>
        <dbReference type="PROSITE" id="PS50173"/>
    </source>
</evidence>
<dbReference type="HAMAP" id="MF_01113">
    <property type="entry name" value="DNApol_IV"/>
    <property type="match status" value="1"/>
</dbReference>
<dbReference type="Proteomes" id="UP000831947">
    <property type="component" value="Chromosome"/>
</dbReference>
<evidence type="ECO:0000313" key="18">
    <source>
        <dbReference type="Proteomes" id="UP000831947"/>
    </source>
</evidence>
<name>A0ABY4PEG4_9LACO</name>
<evidence type="ECO:0000256" key="9">
    <source>
        <dbReference type="ARBA" id="ARBA00022763"/>
    </source>
</evidence>
<dbReference type="Pfam" id="PF21999">
    <property type="entry name" value="IMS_HHH_1"/>
    <property type="match status" value="1"/>
</dbReference>
<dbReference type="Gene3D" id="3.30.1490.100">
    <property type="entry name" value="DNA polymerase, Y-family, little finger domain"/>
    <property type="match status" value="1"/>
</dbReference>
<feature type="binding site" evidence="15">
    <location>
        <position position="120"/>
    </location>
    <ligand>
        <name>Mg(2+)</name>
        <dbReference type="ChEBI" id="CHEBI:18420"/>
    </ligand>
</feature>
<dbReference type="GO" id="GO:0003887">
    <property type="term" value="F:DNA-directed DNA polymerase activity"/>
    <property type="evidence" value="ECO:0007669"/>
    <property type="project" value="UniProtKB-EC"/>
</dbReference>
<evidence type="ECO:0000256" key="8">
    <source>
        <dbReference type="ARBA" id="ARBA00022723"/>
    </source>
</evidence>
<protein>
    <recommendedName>
        <fullName evidence="15">DNA polymerase IV</fullName>
        <shortName evidence="15">Pol IV</shortName>
        <ecNumber evidence="15">2.7.7.7</ecNumber>
    </recommendedName>
</protein>
<dbReference type="Gene3D" id="3.40.1170.60">
    <property type="match status" value="1"/>
</dbReference>
<evidence type="ECO:0000256" key="6">
    <source>
        <dbReference type="ARBA" id="ARBA00022695"/>
    </source>
</evidence>
<evidence type="ECO:0000256" key="12">
    <source>
        <dbReference type="ARBA" id="ARBA00023125"/>
    </source>
</evidence>
<evidence type="ECO:0000256" key="4">
    <source>
        <dbReference type="ARBA" id="ARBA00022490"/>
    </source>
</evidence>
<dbReference type="NCBIfam" id="NF002677">
    <property type="entry name" value="PRK02406.1"/>
    <property type="match status" value="1"/>
</dbReference>
<dbReference type="SUPFAM" id="SSF100879">
    <property type="entry name" value="Lesion bypass DNA polymerase (Y-family), little finger domain"/>
    <property type="match status" value="1"/>
</dbReference>
<evidence type="ECO:0000256" key="1">
    <source>
        <dbReference type="ARBA" id="ARBA00004496"/>
    </source>
</evidence>
<dbReference type="EC" id="2.7.7.7" evidence="15"/>
<keyword evidence="13 15" id="KW-0234">DNA repair</keyword>
<keyword evidence="7 15" id="KW-0235">DNA replication</keyword>
<dbReference type="Pfam" id="PF11799">
    <property type="entry name" value="IMS_C"/>
    <property type="match status" value="1"/>
</dbReference>
<feature type="domain" description="UmuC" evidence="16">
    <location>
        <begin position="16"/>
        <end position="202"/>
    </location>
</feature>
<dbReference type="PANTHER" id="PTHR11076:SF33">
    <property type="entry name" value="DNA POLYMERASE KAPPA"/>
    <property type="match status" value="1"/>
</dbReference>
<evidence type="ECO:0000256" key="5">
    <source>
        <dbReference type="ARBA" id="ARBA00022679"/>
    </source>
</evidence>
<evidence type="ECO:0000256" key="15">
    <source>
        <dbReference type="HAMAP-Rule" id="MF_01113"/>
    </source>
</evidence>
<dbReference type="Pfam" id="PF00817">
    <property type="entry name" value="IMS"/>
    <property type="match status" value="1"/>
</dbReference>
<feature type="active site" evidence="15">
    <location>
        <position position="121"/>
    </location>
</feature>
<proteinExistence type="inferred from homology"/>
<keyword evidence="18" id="KW-1185">Reference proteome</keyword>
<keyword evidence="5 15" id="KW-0808">Transferase</keyword>
<keyword evidence="10 15" id="KW-0460">Magnesium</keyword>